<evidence type="ECO:0000313" key="2">
    <source>
        <dbReference type="EMBL" id="KAJ4385306.1"/>
    </source>
</evidence>
<reference evidence="2" key="1">
    <citation type="submission" date="2022-10" db="EMBL/GenBank/DDBJ databases">
        <title>Tapping the CABI collections for fungal endophytes: first genome assemblies for Collariella, Neodidymelliopsis, Ascochyta clinopodiicola, Didymella pomorum, Didymosphaeria variabile, Neocosmospora piperis and Neocucurbitaria cava.</title>
        <authorList>
            <person name="Hill R."/>
        </authorList>
    </citation>
    <scope>NUCLEOTIDE SEQUENCE</scope>
    <source>
        <strain evidence="2">IMI 355082</strain>
    </source>
</reference>
<name>A0A9W9CSP2_9PEZI</name>
<feature type="compositionally biased region" description="Basic and acidic residues" evidence="1">
    <location>
        <begin position="134"/>
        <end position="152"/>
    </location>
</feature>
<dbReference type="AlphaFoldDB" id="A0A9W9CSP2"/>
<organism evidence="2 3">
    <name type="scientific">Gnomoniopsis smithogilvyi</name>
    <dbReference type="NCBI Taxonomy" id="1191159"/>
    <lineage>
        <taxon>Eukaryota</taxon>
        <taxon>Fungi</taxon>
        <taxon>Dikarya</taxon>
        <taxon>Ascomycota</taxon>
        <taxon>Pezizomycotina</taxon>
        <taxon>Sordariomycetes</taxon>
        <taxon>Sordariomycetidae</taxon>
        <taxon>Diaporthales</taxon>
        <taxon>Gnomoniaceae</taxon>
        <taxon>Gnomoniopsis</taxon>
    </lineage>
</organism>
<accession>A0A9W9CSP2</accession>
<dbReference type="EMBL" id="JAPEVB010000008">
    <property type="protein sequence ID" value="KAJ4385306.1"/>
    <property type="molecule type" value="Genomic_DNA"/>
</dbReference>
<proteinExistence type="predicted"/>
<keyword evidence="3" id="KW-1185">Reference proteome</keyword>
<protein>
    <submittedName>
        <fullName evidence="2">Uncharacterized protein</fullName>
    </submittedName>
</protein>
<sequence length="152" mass="17190">MVKHKVLRDVKLKVQADMDESAKRPHTSPVVAKMFGEGLLLIFLDGNDADLGRRRRPGVQEVQLVRDNISHLIERMTTRFAAYEDLTFLIVGPKFVSRISQKPSDTPLFITYILELINASCKMNLRAATPKQRVPKDLKNGGDQSKDNKDTD</sequence>
<dbReference type="Proteomes" id="UP001140453">
    <property type="component" value="Unassembled WGS sequence"/>
</dbReference>
<evidence type="ECO:0000313" key="3">
    <source>
        <dbReference type="Proteomes" id="UP001140453"/>
    </source>
</evidence>
<comment type="caution">
    <text evidence="2">The sequence shown here is derived from an EMBL/GenBank/DDBJ whole genome shotgun (WGS) entry which is preliminary data.</text>
</comment>
<feature type="region of interest" description="Disordered" evidence="1">
    <location>
        <begin position="130"/>
        <end position="152"/>
    </location>
</feature>
<evidence type="ECO:0000256" key="1">
    <source>
        <dbReference type="SAM" id="MobiDB-lite"/>
    </source>
</evidence>
<gene>
    <name evidence="2" type="ORF">N0V93_010367</name>
</gene>